<feature type="region of interest" description="Disordered" evidence="1">
    <location>
        <begin position="1"/>
        <end position="64"/>
    </location>
</feature>
<evidence type="ECO:0000313" key="2">
    <source>
        <dbReference type="EMBL" id="RVU13772.1"/>
    </source>
</evidence>
<evidence type="ECO:0000313" key="3">
    <source>
        <dbReference type="Proteomes" id="UP000286997"/>
    </source>
</evidence>
<gene>
    <name evidence="2" type="ORF">EOE48_26145</name>
</gene>
<name>A0A3S2V2K1_9HYPH</name>
<evidence type="ECO:0000256" key="1">
    <source>
        <dbReference type="SAM" id="MobiDB-lite"/>
    </source>
</evidence>
<reference evidence="2 3" key="1">
    <citation type="submission" date="2019-01" db="EMBL/GenBank/DDBJ databases">
        <authorList>
            <person name="Chen W.-M."/>
        </authorList>
    </citation>
    <scope>NUCLEOTIDE SEQUENCE [LARGE SCALE GENOMIC DNA]</scope>
    <source>
        <strain evidence="2 3">TER-1</strain>
    </source>
</reference>
<dbReference type="AlphaFoldDB" id="A0A3S2V2K1"/>
<dbReference type="Proteomes" id="UP000286997">
    <property type="component" value="Unassembled WGS sequence"/>
</dbReference>
<proteinExistence type="predicted"/>
<sequence length="64" mass="6813">MAKSVITGSARGVSSDDFNKRMARLAPLPEPAAQPPKHRSIRNKPASPPPEPQPEPAGDTPEET</sequence>
<accession>A0A3S2V2K1</accession>
<dbReference type="EMBL" id="SACP01000042">
    <property type="protein sequence ID" value="RVU13772.1"/>
    <property type="molecule type" value="Genomic_DNA"/>
</dbReference>
<feature type="compositionally biased region" description="Pro residues" evidence="1">
    <location>
        <begin position="46"/>
        <end position="55"/>
    </location>
</feature>
<comment type="caution">
    <text evidence="2">The sequence shown here is derived from an EMBL/GenBank/DDBJ whole genome shotgun (WGS) entry which is preliminary data.</text>
</comment>
<protein>
    <submittedName>
        <fullName evidence="2">Uncharacterized protein</fullName>
    </submittedName>
</protein>
<keyword evidence="3" id="KW-1185">Reference proteome</keyword>
<organism evidence="2 3">
    <name type="scientific">Methylobacterium oryzihabitans</name>
    <dbReference type="NCBI Taxonomy" id="2499852"/>
    <lineage>
        <taxon>Bacteria</taxon>
        <taxon>Pseudomonadati</taxon>
        <taxon>Pseudomonadota</taxon>
        <taxon>Alphaproteobacteria</taxon>
        <taxon>Hyphomicrobiales</taxon>
        <taxon>Methylobacteriaceae</taxon>
        <taxon>Methylobacterium</taxon>
    </lineage>
</organism>
<dbReference type="RefSeq" id="WP_127733816.1">
    <property type="nucleotide sequence ID" value="NZ_SACP01000042.1"/>
</dbReference>